<accession>A0A1Z1LW68</accession>
<keyword evidence="3" id="KW-1185">Reference proteome</keyword>
<dbReference type="KEGG" id="vg:65107767"/>
<sequence>MASDYEVLLKRDNGLNKTVIITDCYSEHEARETAESMYGMEVLRVLWRGRTGDNSSSSNDSYSSTSDRSFGGDFDALGVIGLLAFLFVIYFFITFWYVIIPVGLICFVIWSCTLSDDD</sequence>
<dbReference type="RefSeq" id="YP_010090295.1">
    <property type="nucleotide sequence ID" value="NC_055719.1"/>
</dbReference>
<evidence type="ECO:0000313" key="3">
    <source>
        <dbReference type="Proteomes" id="UP000225351"/>
    </source>
</evidence>
<keyword evidence="1" id="KW-0812">Transmembrane</keyword>
<evidence type="ECO:0000256" key="1">
    <source>
        <dbReference type="SAM" id="Phobius"/>
    </source>
</evidence>
<proteinExistence type="predicted"/>
<evidence type="ECO:0000313" key="2">
    <source>
        <dbReference type="EMBL" id="ARW56909.1"/>
    </source>
</evidence>
<keyword evidence="1" id="KW-0472">Membrane</keyword>
<name>A0A1Z1LW68_9CAUD</name>
<protein>
    <submittedName>
        <fullName evidence="2">Uncharacterized protein</fullName>
    </submittedName>
</protein>
<feature type="transmembrane region" description="Helical" evidence="1">
    <location>
        <begin position="77"/>
        <end position="110"/>
    </location>
</feature>
<organism evidence="2 3">
    <name type="scientific">Synechococcus phage S-H35</name>
    <dbReference type="NCBI Taxonomy" id="1983572"/>
    <lineage>
        <taxon>Viruses</taxon>
        <taxon>Duplodnaviria</taxon>
        <taxon>Heunggongvirae</taxon>
        <taxon>Uroviricota</taxon>
        <taxon>Caudoviricetes</taxon>
        <taxon>Pantevenvirales</taxon>
        <taxon>Kyanoviridae</taxon>
        <taxon>Shandvirus</taxon>
        <taxon>Shandvirus sh35</taxon>
    </lineage>
</organism>
<dbReference type="EMBL" id="KY945241">
    <property type="protein sequence ID" value="ARW56909.1"/>
    <property type="molecule type" value="Genomic_RNA"/>
</dbReference>
<dbReference type="Proteomes" id="UP000225351">
    <property type="component" value="Segment"/>
</dbReference>
<dbReference type="GeneID" id="65107767"/>
<reference evidence="2 3" key="1">
    <citation type="submission" date="2017-04" db="EMBL/GenBank/DDBJ databases">
        <title>Isolation and Genetic Analysis of a Novel Cyanophage S-H35 from the Bohai Sea.</title>
        <authorList>
            <person name="Xu X."/>
        </authorList>
    </citation>
    <scope>NUCLEOTIDE SEQUENCE [LARGE SCALE GENOMIC DNA]</scope>
</reference>
<keyword evidence="1" id="KW-1133">Transmembrane helix</keyword>